<dbReference type="GO" id="GO:0005777">
    <property type="term" value="C:peroxisome"/>
    <property type="evidence" value="ECO:0007669"/>
    <property type="project" value="EnsemblFungi"/>
</dbReference>
<evidence type="ECO:0000256" key="1">
    <source>
        <dbReference type="ARBA" id="ARBA00004448"/>
    </source>
</evidence>
<dbReference type="Pfam" id="PF03650">
    <property type="entry name" value="MPC"/>
    <property type="match status" value="1"/>
</dbReference>
<keyword evidence="10" id="KW-0687">Ribonucleoprotein</keyword>
<keyword evidence="3 9" id="KW-0813">Transport</keyword>
<evidence type="ECO:0000256" key="5">
    <source>
        <dbReference type="ARBA" id="ARBA00022792"/>
    </source>
</evidence>
<dbReference type="Proteomes" id="UP000033647">
    <property type="component" value="Unassembled WGS sequence"/>
</dbReference>
<dbReference type="PANTHER" id="PTHR14154">
    <property type="entry name" value="UPF0041 BRAIN PROTEIN 44-RELATED"/>
    <property type="match status" value="1"/>
</dbReference>
<evidence type="ECO:0000256" key="2">
    <source>
        <dbReference type="ARBA" id="ARBA00006416"/>
    </source>
</evidence>
<keyword evidence="7 9" id="KW-0496">Mitochondrion</keyword>
<comment type="caution">
    <text evidence="10">The sequence shown here is derived from an EMBL/GenBank/DDBJ whole genome shotgun (WGS) entry which is preliminary data.</text>
</comment>
<name>A0A0F4GD77_9PEZI</name>
<dbReference type="GO" id="GO:0050833">
    <property type="term" value="F:pyruvate transmembrane transporter activity"/>
    <property type="evidence" value="ECO:0007669"/>
    <property type="project" value="EnsemblFungi"/>
</dbReference>
<dbReference type="GO" id="GO:1990904">
    <property type="term" value="C:ribonucleoprotein complex"/>
    <property type="evidence" value="ECO:0007669"/>
    <property type="project" value="UniProtKB-KW"/>
</dbReference>
<reference evidence="10 11" key="1">
    <citation type="submission" date="2015-03" db="EMBL/GenBank/DDBJ databases">
        <title>RNA-seq based gene annotation and comparative genomics of four Zymoseptoria species reveal species-specific pathogenicity related genes and transposable element activity.</title>
        <authorList>
            <person name="Grandaubert J."/>
            <person name="Bhattacharyya A."/>
            <person name="Stukenbrock E.H."/>
        </authorList>
    </citation>
    <scope>NUCLEOTIDE SEQUENCE [LARGE SCALE GENOMIC DNA]</scope>
    <source>
        <strain evidence="10 11">Zb18110</strain>
    </source>
</reference>
<evidence type="ECO:0000256" key="8">
    <source>
        <dbReference type="ARBA" id="ARBA00023136"/>
    </source>
</evidence>
<evidence type="ECO:0000256" key="3">
    <source>
        <dbReference type="ARBA" id="ARBA00022448"/>
    </source>
</evidence>
<keyword evidence="5 9" id="KW-0999">Mitochondrion inner membrane</keyword>
<dbReference type="EMBL" id="LAFY01004108">
    <property type="protein sequence ID" value="KJX94937.1"/>
    <property type="molecule type" value="Genomic_DNA"/>
</dbReference>
<evidence type="ECO:0000256" key="4">
    <source>
        <dbReference type="ARBA" id="ARBA00022692"/>
    </source>
</evidence>
<evidence type="ECO:0000313" key="11">
    <source>
        <dbReference type="Proteomes" id="UP000033647"/>
    </source>
</evidence>
<proteinExistence type="inferred from homology"/>
<organism evidence="10 11">
    <name type="scientific">Zymoseptoria brevis</name>
    <dbReference type="NCBI Taxonomy" id="1047168"/>
    <lineage>
        <taxon>Eukaryota</taxon>
        <taxon>Fungi</taxon>
        <taxon>Dikarya</taxon>
        <taxon>Ascomycota</taxon>
        <taxon>Pezizomycotina</taxon>
        <taxon>Dothideomycetes</taxon>
        <taxon>Dothideomycetidae</taxon>
        <taxon>Mycosphaerellales</taxon>
        <taxon>Mycosphaerellaceae</taxon>
        <taxon>Zymoseptoria</taxon>
    </lineage>
</organism>
<dbReference type="AlphaFoldDB" id="A0A0F4GD77"/>
<evidence type="ECO:0000256" key="7">
    <source>
        <dbReference type="ARBA" id="ARBA00023128"/>
    </source>
</evidence>
<gene>
    <name evidence="10" type="ORF">TI39_contig4149g00009</name>
</gene>
<sequence length="148" mass="16122">MAAAIKALNAKIRSNPYTDYFCSTHFWGPASNFGIPIAAVMDVKKDPEIISGRMTAALCGYSGVFMRYAFAVTPANYLLFGCHLVNFSAQATQGYRFVNHWYMGGREKALENKAKEGLQSAENKAEGIVDQAKDLAAQAKAKVESATK</sequence>
<evidence type="ECO:0000256" key="6">
    <source>
        <dbReference type="ARBA" id="ARBA00022989"/>
    </source>
</evidence>
<dbReference type="STRING" id="1047168.A0A0F4GD77"/>
<keyword evidence="6" id="KW-1133">Transmembrane helix</keyword>
<keyword evidence="4" id="KW-0812">Transmembrane</keyword>
<comment type="similarity">
    <text evidence="2 9">Belongs to the mitochondrial pyruvate carrier (MPC) (TC 2.A.105) family.</text>
</comment>
<comment type="function">
    <text evidence="9">Mediates the uptake of pyruvate into mitochondria.</text>
</comment>
<evidence type="ECO:0000256" key="9">
    <source>
        <dbReference type="RuleBase" id="RU363100"/>
    </source>
</evidence>
<dbReference type="GO" id="GO:0006850">
    <property type="term" value="P:pyruvate import into mitochondria"/>
    <property type="evidence" value="ECO:0007669"/>
    <property type="project" value="EnsemblFungi"/>
</dbReference>
<keyword evidence="11" id="KW-1185">Reference proteome</keyword>
<accession>A0A0F4GD77</accession>
<dbReference type="InterPro" id="IPR005336">
    <property type="entry name" value="MPC"/>
</dbReference>
<evidence type="ECO:0000313" key="10">
    <source>
        <dbReference type="EMBL" id="KJX94937.1"/>
    </source>
</evidence>
<keyword evidence="8" id="KW-0472">Membrane</keyword>
<comment type="subcellular location">
    <subcellularLocation>
        <location evidence="1 9">Mitochondrion inner membrane</location>
        <topology evidence="1 9">Multi-pass membrane protein</topology>
    </subcellularLocation>
</comment>
<protein>
    <recommendedName>
        <fullName evidence="9">Mitochondrial pyruvate carrier</fullName>
    </recommendedName>
</protein>
<dbReference type="GO" id="GO:7770001">
    <property type="term" value="C:mitochondrial pyruvate carrier complex"/>
    <property type="evidence" value="ECO:0007669"/>
    <property type="project" value="EnsemblFungi"/>
</dbReference>
<dbReference type="OrthoDB" id="1697690at2759"/>